<dbReference type="Gene3D" id="3.30.310.50">
    <property type="entry name" value="Alpha-D-phosphohexomutase, C-terminal domain"/>
    <property type="match status" value="1"/>
</dbReference>
<dbReference type="PROSITE" id="PS00710">
    <property type="entry name" value="PGM_PMM"/>
    <property type="match status" value="1"/>
</dbReference>
<accession>A0ABT9M570</accession>
<comment type="catalytic activity">
    <reaction evidence="6 8">
        <text>alpha-D-glucosamine 1-phosphate = D-glucosamine 6-phosphate</text>
        <dbReference type="Rhea" id="RHEA:23424"/>
        <dbReference type="ChEBI" id="CHEBI:58516"/>
        <dbReference type="ChEBI" id="CHEBI:58725"/>
        <dbReference type="EC" id="5.4.2.10"/>
    </reaction>
</comment>
<keyword evidence="2 6" id="KW-0597">Phosphoprotein</keyword>
<dbReference type="InterPro" id="IPR005843">
    <property type="entry name" value="A-D-PHexomutase_C"/>
</dbReference>
<dbReference type="InterPro" id="IPR005845">
    <property type="entry name" value="A-D-PHexomutase_a/b/a-II"/>
</dbReference>
<comment type="caution">
    <text evidence="14">The sequence shown here is derived from an EMBL/GenBank/DDBJ whole genome shotgun (WGS) entry which is preliminary data.</text>
</comment>
<dbReference type="RefSeq" id="WP_307681280.1">
    <property type="nucleotide sequence ID" value="NZ_JAURUP010000018.1"/>
</dbReference>
<feature type="domain" description="Alpha-D-phosphohexomutase alpha/beta/alpha" evidence="13">
    <location>
        <begin position="256"/>
        <end position="366"/>
    </location>
</feature>
<comment type="similarity">
    <text evidence="1 6 7">Belongs to the phosphohexose mutase family.</text>
</comment>
<dbReference type="Pfam" id="PF02878">
    <property type="entry name" value="PGM_PMM_I"/>
    <property type="match status" value="1"/>
</dbReference>
<evidence type="ECO:0000256" key="5">
    <source>
        <dbReference type="ARBA" id="ARBA00023235"/>
    </source>
</evidence>
<evidence type="ECO:0000259" key="13">
    <source>
        <dbReference type="Pfam" id="PF02880"/>
    </source>
</evidence>
<comment type="PTM">
    <text evidence="6">Activated by phosphorylation.</text>
</comment>
<feature type="domain" description="Alpha-D-phosphohexomutase alpha/beta/alpha" evidence="11">
    <location>
        <begin position="3"/>
        <end position="136"/>
    </location>
</feature>
<dbReference type="GO" id="GO:0008966">
    <property type="term" value="F:phosphoglucosamine mutase activity"/>
    <property type="evidence" value="ECO:0007669"/>
    <property type="project" value="UniProtKB-EC"/>
</dbReference>
<evidence type="ECO:0000313" key="15">
    <source>
        <dbReference type="Proteomes" id="UP001223886"/>
    </source>
</evidence>
<dbReference type="InterPro" id="IPR036900">
    <property type="entry name" value="A-D-PHexomutase_C_sf"/>
</dbReference>
<feature type="binding site" evidence="6">
    <location>
        <position position="241"/>
    </location>
    <ligand>
        <name>Mg(2+)</name>
        <dbReference type="ChEBI" id="CHEBI:18420"/>
    </ligand>
</feature>
<evidence type="ECO:0000256" key="7">
    <source>
        <dbReference type="RuleBase" id="RU004326"/>
    </source>
</evidence>
<feature type="binding site" evidence="6">
    <location>
        <position position="239"/>
    </location>
    <ligand>
        <name>Mg(2+)</name>
        <dbReference type="ChEBI" id="CHEBI:18420"/>
    </ligand>
</feature>
<evidence type="ECO:0000256" key="8">
    <source>
        <dbReference type="RuleBase" id="RU004327"/>
    </source>
</evidence>
<evidence type="ECO:0000256" key="3">
    <source>
        <dbReference type="ARBA" id="ARBA00022723"/>
    </source>
</evidence>
<dbReference type="InterPro" id="IPR005844">
    <property type="entry name" value="A-D-PHexomutase_a/b/a-I"/>
</dbReference>
<keyword evidence="5 6" id="KW-0413">Isomerase</keyword>
<evidence type="ECO:0000256" key="4">
    <source>
        <dbReference type="ARBA" id="ARBA00022842"/>
    </source>
</evidence>
<evidence type="ECO:0000256" key="6">
    <source>
        <dbReference type="HAMAP-Rule" id="MF_01554"/>
    </source>
</evidence>
<comment type="function">
    <text evidence="6 8">Catalyzes the conversion of glucosamine-6-phosphate to glucosamine-1-phosphate.</text>
</comment>
<organism evidence="14 15">
    <name type="scientific">Thermoanaerobacter pentosaceus</name>
    <dbReference type="NCBI Taxonomy" id="694059"/>
    <lineage>
        <taxon>Bacteria</taxon>
        <taxon>Bacillati</taxon>
        <taxon>Bacillota</taxon>
        <taxon>Clostridia</taxon>
        <taxon>Thermoanaerobacterales</taxon>
        <taxon>Thermoanaerobacteraceae</taxon>
        <taxon>Thermoanaerobacter</taxon>
    </lineage>
</organism>
<dbReference type="InterPro" id="IPR006352">
    <property type="entry name" value="GlmM_bact"/>
</dbReference>
<evidence type="ECO:0000256" key="2">
    <source>
        <dbReference type="ARBA" id="ARBA00022553"/>
    </source>
</evidence>
<evidence type="ECO:0000313" key="14">
    <source>
        <dbReference type="EMBL" id="MDP9751262.1"/>
    </source>
</evidence>
<dbReference type="InterPro" id="IPR005846">
    <property type="entry name" value="A-D-PHexomutase_a/b/a-III"/>
</dbReference>
<dbReference type="PRINTS" id="PR00509">
    <property type="entry name" value="PGMPMM"/>
</dbReference>
<keyword evidence="3 6" id="KW-0479">Metal-binding</keyword>
<dbReference type="InterPro" id="IPR005841">
    <property type="entry name" value="Alpha-D-phosphohexomutase_SF"/>
</dbReference>
<dbReference type="Gene3D" id="3.40.120.10">
    <property type="entry name" value="Alpha-D-Glucose-1,6-Bisphosphate, subunit A, domain 3"/>
    <property type="match status" value="3"/>
</dbReference>
<feature type="domain" description="Alpha-D-phosphohexomutase alpha/beta/alpha" evidence="12">
    <location>
        <begin position="157"/>
        <end position="252"/>
    </location>
</feature>
<dbReference type="InterPro" id="IPR016066">
    <property type="entry name" value="A-D-PHexomutase_CS"/>
</dbReference>
<keyword evidence="4 6" id="KW-0460">Magnesium</keyword>
<dbReference type="HAMAP" id="MF_01554_B">
    <property type="entry name" value="GlmM_B"/>
    <property type="match status" value="1"/>
</dbReference>
<keyword evidence="15" id="KW-1185">Reference proteome</keyword>
<dbReference type="PANTHER" id="PTHR42946">
    <property type="entry name" value="PHOSPHOHEXOSE MUTASE"/>
    <property type="match status" value="1"/>
</dbReference>
<dbReference type="SUPFAM" id="SSF53738">
    <property type="entry name" value="Phosphoglucomutase, first 3 domains"/>
    <property type="match status" value="3"/>
</dbReference>
<evidence type="ECO:0000259" key="11">
    <source>
        <dbReference type="Pfam" id="PF02878"/>
    </source>
</evidence>
<sequence length="447" mass="48816">MARLFGTDGVRGIANYDLTPQLAFELGRAGAYVLTQGTHRPKVVVGKDSRISGDMLECALTAGLTSVGAEVISVGIIPTPAVAYLTRLYQADAGVMISASHNPVEYNGIKFFDKDGYKLPDEVEDRIENIIKEKNELPSPIGTGIGTRKEYTNSHRDYIELLKSTIDGDLKGMKIVIDCAYGASSTVAPILFKELGAEVILYGAEPIGDKINVNCGSTHPEKLQQLVIKNGADIGLAFDGDADRLIAVDEKGNVIDGDHIMAICAIDLKKKGRLKNNTVVATVMSNIGFEIALKEQGINLIRTKVGDRYVLEEMIKGRYSIGGEQSGHIIFLDDNTTGDGEITALKLCSILKESGKKLSELAACMVTYPQVLINAKVKNELKNAYLEDEEIKREIKNLEREMKGEGRVLIRPSGTEPLVRVMVEGKDYNKISQMAKELAELIERKLN</sequence>
<comment type="cofactor">
    <cofactor evidence="6">
        <name>Mg(2+)</name>
        <dbReference type="ChEBI" id="CHEBI:18420"/>
    </cofactor>
    <text evidence="6">Binds 1 Mg(2+) ion per subunit.</text>
</comment>
<feature type="domain" description="Alpha-D-phosphohexomutase C-terminal" evidence="10">
    <location>
        <begin position="372"/>
        <end position="440"/>
    </location>
</feature>
<gene>
    <name evidence="6" type="primary">glmM</name>
    <name evidence="14" type="ORF">J2S24_001763</name>
</gene>
<dbReference type="InterPro" id="IPR016055">
    <property type="entry name" value="A-D-PHexomutase_a/b/a-I/II/III"/>
</dbReference>
<evidence type="ECO:0000256" key="9">
    <source>
        <dbReference type="SAM" id="Coils"/>
    </source>
</evidence>
<keyword evidence="9" id="KW-0175">Coiled coil</keyword>
<feature type="binding site" evidence="6">
    <location>
        <position position="243"/>
    </location>
    <ligand>
        <name>Mg(2+)</name>
        <dbReference type="ChEBI" id="CHEBI:18420"/>
    </ligand>
</feature>
<evidence type="ECO:0000259" key="12">
    <source>
        <dbReference type="Pfam" id="PF02879"/>
    </source>
</evidence>
<dbReference type="CDD" id="cd05802">
    <property type="entry name" value="GlmM"/>
    <property type="match status" value="1"/>
</dbReference>
<dbReference type="Proteomes" id="UP001223886">
    <property type="component" value="Unassembled WGS sequence"/>
</dbReference>
<reference evidence="14 15" key="1">
    <citation type="submission" date="2023-07" db="EMBL/GenBank/DDBJ databases">
        <title>Genomic Encyclopedia of Type Strains, Phase IV (KMG-IV): sequencing the most valuable type-strain genomes for metagenomic binning, comparative biology and taxonomic classification.</title>
        <authorList>
            <person name="Goeker M."/>
        </authorList>
    </citation>
    <scope>NUCLEOTIDE SEQUENCE [LARGE SCALE GENOMIC DNA]</scope>
    <source>
        <strain evidence="14 15">DSM 25963</strain>
    </source>
</reference>
<dbReference type="EMBL" id="JAURUP010000018">
    <property type="protein sequence ID" value="MDP9751262.1"/>
    <property type="molecule type" value="Genomic_DNA"/>
</dbReference>
<dbReference type="Pfam" id="PF02880">
    <property type="entry name" value="PGM_PMM_III"/>
    <property type="match status" value="1"/>
</dbReference>
<dbReference type="Pfam" id="PF00408">
    <property type="entry name" value="PGM_PMM_IV"/>
    <property type="match status" value="1"/>
</dbReference>
<feature type="modified residue" description="Phosphoserine" evidence="6">
    <location>
        <position position="100"/>
    </location>
</feature>
<evidence type="ECO:0000259" key="10">
    <source>
        <dbReference type="Pfam" id="PF00408"/>
    </source>
</evidence>
<dbReference type="InterPro" id="IPR050060">
    <property type="entry name" value="Phosphoglucosamine_mutase"/>
</dbReference>
<feature type="active site" description="Phosphoserine intermediate" evidence="6">
    <location>
        <position position="100"/>
    </location>
</feature>
<evidence type="ECO:0000256" key="1">
    <source>
        <dbReference type="ARBA" id="ARBA00010231"/>
    </source>
</evidence>
<dbReference type="NCBIfam" id="TIGR01455">
    <property type="entry name" value="glmM"/>
    <property type="match status" value="1"/>
</dbReference>
<proteinExistence type="inferred from homology"/>
<feature type="coiled-coil region" evidence="9">
    <location>
        <begin position="374"/>
        <end position="408"/>
    </location>
</feature>
<dbReference type="SUPFAM" id="SSF55957">
    <property type="entry name" value="Phosphoglucomutase, C-terminal domain"/>
    <property type="match status" value="1"/>
</dbReference>
<dbReference type="NCBIfam" id="NF008139">
    <property type="entry name" value="PRK10887.1"/>
    <property type="match status" value="1"/>
</dbReference>
<name>A0ABT9M570_9THEO</name>
<dbReference type="PANTHER" id="PTHR42946:SF1">
    <property type="entry name" value="PHOSPHOGLUCOMUTASE (ALPHA-D-GLUCOSE-1,6-BISPHOSPHATE-DEPENDENT)"/>
    <property type="match status" value="1"/>
</dbReference>
<dbReference type="EC" id="5.4.2.10" evidence="6 8"/>
<protein>
    <recommendedName>
        <fullName evidence="6 8">Phosphoglucosamine mutase</fullName>
        <ecNumber evidence="6 8">5.4.2.10</ecNumber>
    </recommendedName>
</protein>
<dbReference type="Pfam" id="PF02879">
    <property type="entry name" value="PGM_PMM_II"/>
    <property type="match status" value="1"/>
</dbReference>
<feature type="binding site" description="via phosphate group" evidence="6">
    <location>
        <position position="100"/>
    </location>
    <ligand>
        <name>Mg(2+)</name>
        <dbReference type="ChEBI" id="CHEBI:18420"/>
    </ligand>
</feature>